<feature type="domain" description="C2H2-type" evidence="6">
    <location>
        <begin position="132"/>
        <end position="162"/>
    </location>
</feature>
<evidence type="ECO:0000256" key="4">
    <source>
        <dbReference type="ARBA" id="ARBA00022833"/>
    </source>
</evidence>
<dbReference type="PANTHER" id="PTHR23057:SF0">
    <property type="entry name" value="JUXTAPOSED WITH ANOTHER ZINC FINGER PROTEIN 1"/>
    <property type="match status" value="1"/>
</dbReference>
<dbReference type="GO" id="GO:0005634">
    <property type="term" value="C:nucleus"/>
    <property type="evidence" value="ECO:0007669"/>
    <property type="project" value="TreeGrafter"/>
</dbReference>
<dbReference type="PROSITE" id="PS00028">
    <property type="entry name" value="ZINC_FINGER_C2H2_1"/>
    <property type="match status" value="2"/>
</dbReference>
<evidence type="ECO:0000313" key="8">
    <source>
        <dbReference type="EMBL" id="WEL38244.1"/>
    </source>
</evidence>
<dbReference type="GO" id="GO:0008270">
    <property type="term" value="F:zinc ion binding"/>
    <property type="evidence" value="ECO:0007669"/>
    <property type="project" value="UniProtKB-KW"/>
</dbReference>
<evidence type="ECO:0000256" key="1">
    <source>
        <dbReference type="ARBA" id="ARBA00022723"/>
    </source>
</evidence>
<evidence type="ECO:0000256" key="2">
    <source>
        <dbReference type="ARBA" id="ARBA00022737"/>
    </source>
</evidence>
<dbReference type="Pfam" id="PF00096">
    <property type="entry name" value="zf-C2H2"/>
    <property type="match status" value="2"/>
</dbReference>
<dbReference type="EMBL" id="CP075149">
    <property type="protein sequence ID" value="UTX42785.1"/>
    <property type="molecule type" value="Genomic_DNA"/>
</dbReference>
<dbReference type="Gene3D" id="3.30.160.60">
    <property type="entry name" value="Classic Zinc Finger"/>
    <property type="match status" value="2"/>
</dbReference>
<evidence type="ECO:0000256" key="3">
    <source>
        <dbReference type="ARBA" id="ARBA00022771"/>
    </source>
</evidence>
<reference evidence="8 10" key="2">
    <citation type="submission" date="2023-02" db="EMBL/GenBank/DDBJ databases">
        <title>Encephalitozoon hellem ATCC 50451 complete genome.</title>
        <authorList>
            <person name="Mascarenhas dos Santos A.C."/>
            <person name="Julian A.T."/>
            <person name="Pombert J.-F."/>
        </authorList>
    </citation>
    <scope>NUCLEOTIDE SEQUENCE [LARGE SCALE GENOMIC DNA]</scope>
    <source>
        <strain evidence="8 10">ATCC 50451</strain>
    </source>
</reference>
<organism evidence="7 9">
    <name type="scientific">Encephalitozoon hellem</name>
    <name type="common">Microsporidian parasite</name>
    <dbReference type="NCBI Taxonomy" id="27973"/>
    <lineage>
        <taxon>Eukaryota</taxon>
        <taxon>Fungi</taxon>
        <taxon>Fungi incertae sedis</taxon>
        <taxon>Microsporidia</taxon>
        <taxon>Unikaryonidae</taxon>
        <taxon>Encephalitozoon</taxon>
    </lineage>
</organism>
<dbReference type="InterPro" id="IPR013087">
    <property type="entry name" value="Znf_C2H2_type"/>
</dbReference>
<dbReference type="InterPro" id="IPR036236">
    <property type="entry name" value="Znf_C2H2_sf"/>
</dbReference>
<gene>
    <name evidence="7" type="ORF">GPU96_03g05070</name>
    <name evidence="8" type="ORF">PFJ87_03g01020</name>
</gene>
<dbReference type="PROSITE" id="PS50157">
    <property type="entry name" value="ZINC_FINGER_C2H2_2"/>
    <property type="match status" value="2"/>
</dbReference>
<dbReference type="SUPFAM" id="SSF57667">
    <property type="entry name" value="beta-beta-alpha zinc fingers"/>
    <property type="match status" value="2"/>
</dbReference>
<keyword evidence="10" id="KW-1185">Reference proteome</keyword>
<sequence length="198" mass="23700">MMRTNDSSKLKKLYQIEEKRFEERIRRYEDIGYMMDMHQFYLEDVLLKREEMLYKYTLSQKDTPEFSEEDNPGFDYEFIHKSVGDREWRNRIPNSGMIKVRGLSATAKTTCREERIVRPHSKAQRTKGGRVYACEIEGCNKKYTSSFGLKYHMKEGHSEEKMNIFKPYVCPFDGCDKKYKNNNGLKYHIKHYHDDQAA</sequence>
<evidence type="ECO:0000256" key="5">
    <source>
        <dbReference type="PROSITE-ProRule" id="PRU00042"/>
    </source>
</evidence>
<dbReference type="Proteomes" id="UP001059546">
    <property type="component" value="Chromosome III"/>
</dbReference>
<keyword evidence="1" id="KW-0479">Metal-binding</keyword>
<evidence type="ECO:0000313" key="9">
    <source>
        <dbReference type="Proteomes" id="UP001059546"/>
    </source>
</evidence>
<keyword evidence="3 5" id="KW-0863">Zinc-finger</keyword>
<feature type="domain" description="C2H2-type" evidence="6">
    <location>
        <begin position="168"/>
        <end position="198"/>
    </location>
</feature>
<keyword evidence="2" id="KW-0677">Repeat</keyword>
<evidence type="ECO:0000259" key="6">
    <source>
        <dbReference type="PROSITE" id="PS50157"/>
    </source>
</evidence>
<name>A0A9Q9C7E7_ENCHE</name>
<keyword evidence="4" id="KW-0862">Zinc</keyword>
<evidence type="ECO:0000313" key="7">
    <source>
        <dbReference type="EMBL" id="UTX42785.1"/>
    </source>
</evidence>
<dbReference type="OrthoDB" id="3269380at2759"/>
<protein>
    <submittedName>
        <fullName evidence="8">G2/M transition transcriptional repressor</fullName>
    </submittedName>
</protein>
<dbReference type="InterPro" id="IPR051580">
    <property type="entry name" value="ZnF-Chromatin_assoc"/>
</dbReference>
<dbReference type="EMBL" id="CP119064">
    <property type="protein sequence ID" value="WEL38244.1"/>
    <property type="molecule type" value="Genomic_DNA"/>
</dbReference>
<dbReference type="PANTHER" id="PTHR23057">
    <property type="entry name" value="JUXTAPOSED WITH ANOTHER ZINC FINGER PROTEIN 1"/>
    <property type="match status" value="1"/>
</dbReference>
<dbReference type="SMART" id="SM00355">
    <property type="entry name" value="ZnF_C2H2"/>
    <property type="match status" value="2"/>
</dbReference>
<accession>A0A9Q9C7E7</accession>
<dbReference type="Proteomes" id="UP001217963">
    <property type="component" value="Chromosome III"/>
</dbReference>
<dbReference type="AlphaFoldDB" id="A0A9Q9C7E7"/>
<reference evidence="7" key="1">
    <citation type="submission" date="2021-05" db="EMBL/GenBank/DDBJ databases">
        <title>Encephalitozoon hellem ATCC 50604 Complete Genome.</title>
        <authorList>
            <person name="Mascarenhas dos Santos A.C."/>
            <person name="Julian A.T."/>
            <person name="Pombert J.-F."/>
        </authorList>
    </citation>
    <scope>NUCLEOTIDE SEQUENCE</scope>
    <source>
        <strain evidence="7">ATCC 50604</strain>
    </source>
</reference>
<evidence type="ECO:0000313" key="10">
    <source>
        <dbReference type="Proteomes" id="UP001217963"/>
    </source>
</evidence>
<proteinExistence type="predicted"/>